<name>A0A6A6WP66_9PLEO</name>
<keyword evidence="3" id="KW-1185">Reference proteome</keyword>
<dbReference type="OrthoDB" id="2530523at2759"/>
<reference evidence="2" key="1">
    <citation type="journal article" date="2020" name="Stud. Mycol.">
        <title>101 Dothideomycetes genomes: a test case for predicting lifestyles and emergence of pathogens.</title>
        <authorList>
            <person name="Haridas S."/>
            <person name="Albert R."/>
            <person name="Binder M."/>
            <person name="Bloem J."/>
            <person name="Labutti K."/>
            <person name="Salamov A."/>
            <person name="Andreopoulos B."/>
            <person name="Baker S."/>
            <person name="Barry K."/>
            <person name="Bills G."/>
            <person name="Bluhm B."/>
            <person name="Cannon C."/>
            <person name="Castanera R."/>
            <person name="Culley D."/>
            <person name="Daum C."/>
            <person name="Ezra D."/>
            <person name="Gonzalez J."/>
            <person name="Henrissat B."/>
            <person name="Kuo A."/>
            <person name="Liang C."/>
            <person name="Lipzen A."/>
            <person name="Lutzoni F."/>
            <person name="Magnuson J."/>
            <person name="Mondo S."/>
            <person name="Nolan M."/>
            <person name="Ohm R."/>
            <person name="Pangilinan J."/>
            <person name="Park H.-J."/>
            <person name="Ramirez L."/>
            <person name="Alfaro M."/>
            <person name="Sun H."/>
            <person name="Tritt A."/>
            <person name="Yoshinaga Y."/>
            <person name="Zwiers L.-H."/>
            <person name="Turgeon B."/>
            <person name="Goodwin S."/>
            <person name="Spatafora J."/>
            <person name="Crous P."/>
            <person name="Grigoriev I."/>
        </authorList>
    </citation>
    <scope>NUCLEOTIDE SEQUENCE</scope>
    <source>
        <strain evidence="2">CBS 109.77</strain>
    </source>
</reference>
<protein>
    <submittedName>
        <fullName evidence="2">Uncharacterized protein</fullName>
    </submittedName>
</protein>
<gene>
    <name evidence="2" type="ORF">K505DRAFT_221887</name>
</gene>
<feature type="non-terminal residue" evidence="2">
    <location>
        <position position="1"/>
    </location>
</feature>
<feature type="compositionally biased region" description="Polar residues" evidence="1">
    <location>
        <begin position="58"/>
        <end position="72"/>
    </location>
</feature>
<sequence length="290" mass="31246">QQQHQHQHQQQQPPPSPYSTAPYAQALASPAHQQFVQNRQTASPSSASTSVTPYATSRAQQPSPSLVPSNANSQQQPMSLPSSQPPSQPPPSLLQSQSQPMAQVQTPVKATPPSPLSPVAQAREKDRMTTLLEINNLLIQEVVELQSQGRAGHIGPPPPEGDKQVQPAKEYVDCMRRLQSNLSFLAQNAEKHNKPNHPIQPGPAIMVVPASPPELVELYTKLQELYPGWKGQGAPVKASPGAQQRSGSMSQPPNSAGLQNNMNPPNSAGLQNNMQPLGSTGMQQNMQNLQ</sequence>
<proteinExistence type="predicted"/>
<accession>A0A6A6WP66</accession>
<dbReference type="AlphaFoldDB" id="A0A6A6WP66"/>
<dbReference type="Proteomes" id="UP000799757">
    <property type="component" value="Unassembled WGS sequence"/>
</dbReference>
<feature type="region of interest" description="Disordered" evidence="1">
    <location>
        <begin position="1"/>
        <end position="123"/>
    </location>
</feature>
<feature type="compositionally biased region" description="Polar residues" evidence="1">
    <location>
        <begin position="31"/>
        <end position="40"/>
    </location>
</feature>
<feature type="compositionally biased region" description="Polar residues" evidence="1">
    <location>
        <begin position="241"/>
        <end position="290"/>
    </location>
</feature>
<feature type="compositionally biased region" description="Pro residues" evidence="1">
    <location>
        <begin position="83"/>
        <end position="92"/>
    </location>
</feature>
<evidence type="ECO:0000313" key="3">
    <source>
        <dbReference type="Proteomes" id="UP000799757"/>
    </source>
</evidence>
<feature type="compositionally biased region" description="Low complexity" evidence="1">
    <location>
        <begin position="1"/>
        <end position="11"/>
    </location>
</feature>
<organism evidence="2 3">
    <name type="scientific">Melanomma pulvis-pyrius CBS 109.77</name>
    <dbReference type="NCBI Taxonomy" id="1314802"/>
    <lineage>
        <taxon>Eukaryota</taxon>
        <taxon>Fungi</taxon>
        <taxon>Dikarya</taxon>
        <taxon>Ascomycota</taxon>
        <taxon>Pezizomycotina</taxon>
        <taxon>Dothideomycetes</taxon>
        <taxon>Pleosporomycetidae</taxon>
        <taxon>Pleosporales</taxon>
        <taxon>Melanommataceae</taxon>
        <taxon>Melanomma</taxon>
    </lineage>
</organism>
<feature type="region of interest" description="Disordered" evidence="1">
    <location>
        <begin position="232"/>
        <end position="290"/>
    </location>
</feature>
<evidence type="ECO:0000313" key="2">
    <source>
        <dbReference type="EMBL" id="KAF2785694.1"/>
    </source>
</evidence>
<feature type="compositionally biased region" description="Low complexity" evidence="1">
    <location>
        <begin position="73"/>
        <end position="82"/>
    </location>
</feature>
<evidence type="ECO:0000256" key="1">
    <source>
        <dbReference type="SAM" id="MobiDB-lite"/>
    </source>
</evidence>
<dbReference type="EMBL" id="MU002729">
    <property type="protein sequence ID" value="KAF2785694.1"/>
    <property type="molecule type" value="Genomic_DNA"/>
</dbReference>
<feature type="non-terminal residue" evidence="2">
    <location>
        <position position="290"/>
    </location>
</feature>
<feature type="compositionally biased region" description="Low complexity" evidence="1">
    <location>
        <begin position="41"/>
        <end position="57"/>
    </location>
</feature>